<protein>
    <submittedName>
        <fullName evidence="2">Uncharacterized protein</fullName>
    </submittedName>
</protein>
<evidence type="ECO:0000256" key="1">
    <source>
        <dbReference type="SAM" id="MobiDB-lite"/>
    </source>
</evidence>
<feature type="non-terminal residue" evidence="2">
    <location>
        <position position="56"/>
    </location>
</feature>
<feature type="compositionally biased region" description="Pro residues" evidence="1">
    <location>
        <begin position="10"/>
        <end position="27"/>
    </location>
</feature>
<comment type="caution">
    <text evidence="2">The sequence shown here is derived from an EMBL/GenBank/DDBJ whole genome shotgun (WGS) entry which is preliminary data.</text>
</comment>
<evidence type="ECO:0000313" key="3">
    <source>
        <dbReference type="Proteomes" id="UP000335636"/>
    </source>
</evidence>
<proteinExistence type="predicted"/>
<dbReference type="EMBL" id="CABDUW010000734">
    <property type="protein sequence ID" value="VTJ74296.1"/>
    <property type="molecule type" value="Genomic_DNA"/>
</dbReference>
<accession>A0A5E4BYG0</accession>
<organism evidence="2 3">
    <name type="scientific">Marmota monax</name>
    <name type="common">Woodchuck</name>
    <dbReference type="NCBI Taxonomy" id="9995"/>
    <lineage>
        <taxon>Eukaryota</taxon>
        <taxon>Metazoa</taxon>
        <taxon>Chordata</taxon>
        <taxon>Craniata</taxon>
        <taxon>Vertebrata</taxon>
        <taxon>Euteleostomi</taxon>
        <taxon>Mammalia</taxon>
        <taxon>Eutheria</taxon>
        <taxon>Euarchontoglires</taxon>
        <taxon>Glires</taxon>
        <taxon>Rodentia</taxon>
        <taxon>Sciuromorpha</taxon>
        <taxon>Sciuridae</taxon>
        <taxon>Xerinae</taxon>
        <taxon>Marmotini</taxon>
        <taxon>Marmota</taxon>
    </lineage>
</organism>
<dbReference type="Proteomes" id="UP000335636">
    <property type="component" value="Unassembled WGS sequence"/>
</dbReference>
<feature type="non-terminal residue" evidence="2">
    <location>
        <position position="1"/>
    </location>
</feature>
<sequence length="56" mass="5792">ASLGSTPCGNAPPPPHGSSSPVPPPPLGHAYPRQRPHYLLTWSRPCGSAPPLEAKT</sequence>
<evidence type="ECO:0000313" key="2">
    <source>
        <dbReference type="EMBL" id="VTJ74296.1"/>
    </source>
</evidence>
<name>A0A5E4BYG0_MARMO</name>
<dbReference type="AlphaFoldDB" id="A0A5E4BYG0"/>
<gene>
    <name evidence="2" type="ORF">MONAX_5E012613</name>
</gene>
<feature type="region of interest" description="Disordered" evidence="1">
    <location>
        <begin position="1"/>
        <end position="33"/>
    </location>
</feature>
<keyword evidence="3" id="KW-1185">Reference proteome</keyword>
<reference evidence="2" key="1">
    <citation type="submission" date="2019-04" db="EMBL/GenBank/DDBJ databases">
        <authorList>
            <person name="Alioto T."/>
            <person name="Alioto T."/>
        </authorList>
    </citation>
    <scope>NUCLEOTIDE SEQUENCE [LARGE SCALE GENOMIC DNA]</scope>
</reference>